<evidence type="ECO:0000256" key="1">
    <source>
        <dbReference type="ARBA" id="ARBA00004533"/>
    </source>
</evidence>
<comment type="subcellular location">
    <subcellularLocation>
        <location evidence="1">Cell inner membrane</location>
    </subcellularLocation>
</comment>
<accession>A0A2M9DFE1</accession>
<dbReference type="InterPro" id="IPR051800">
    <property type="entry name" value="PqiA-PqiB_transport"/>
</dbReference>
<organism evidence="7 8">
    <name type="scientific">Brevirhabdus pacifica</name>
    <dbReference type="NCBI Taxonomy" id="1267768"/>
    <lineage>
        <taxon>Bacteria</taxon>
        <taxon>Pseudomonadati</taxon>
        <taxon>Pseudomonadota</taxon>
        <taxon>Alphaproteobacteria</taxon>
        <taxon>Rhodobacterales</taxon>
        <taxon>Paracoccaceae</taxon>
        <taxon>Brevirhabdus</taxon>
    </lineage>
</organism>
<evidence type="ECO:0000256" key="6">
    <source>
        <dbReference type="ARBA" id="ARBA00023136"/>
    </source>
</evidence>
<evidence type="ECO:0000256" key="5">
    <source>
        <dbReference type="ARBA" id="ARBA00022989"/>
    </source>
</evidence>
<evidence type="ECO:0000256" key="2">
    <source>
        <dbReference type="ARBA" id="ARBA00022475"/>
    </source>
</evidence>
<dbReference type="RefSeq" id="WP_076979071.1">
    <property type="nucleotide sequence ID" value="NZ_CP019124.1"/>
</dbReference>
<dbReference type="AlphaFoldDB" id="A0A1U7DGP8"/>
<protein>
    <submittedName>
        <fullName evidence="7">Uncharacterized protein</fullName>
    </submittedName>
</protein>
<keyword evidence="2" id="KW-1003">Cell membrane</keyword>
<evidence type="ECO:0000313" key="8">
    <source>
        <dbReference type="Proteomes" id="UP000187266"/>
    </source>
</evidence>
<reference evidence="7 8" key="1">
    <citation type="submission" date="2017-01" db="EMBL/GenBank/DDBJ databases">
        <title>Genomic analysis of Xuhuaishuia manganoxidans DY6-4.</title>
        <authorList>
            <person name="Wang X."/>
        </authorList>
    </citation>
    <scope>NUCLEOTIDE SEQUENCE [LARGE SCALE GENOMIC DNA]</scope>
    <source>
        <strain evidence="7 8">DY6-4</strain>
    </source>
</reference>
<dbReference type="PANTHER" id="PTHR30462">
    <property type="entry name" value="INTERMEMBRANE TRANSPORT PROTEIN PQIB-RELATED"/>
    <property type="match status" value="1"/>
</dbReference>
<dbReference type="PANTHER" id="PTHR30462:SF0">
    <property type="entry name" value="INTERMEMBRANE TRANSPORT PROTEIN YEBT"/>
    <property type="match status" value="1"/>
</dbReference>
<keyword evidence="3" id="KW-0997">Cell inner membrane</keyword>
<name>A0A1U7DGP8_9RHOB</name>
<keyword evidence="5" id="KW-1133">Transmembrane helix</keyword>
<evidence type="ECO:0000256" key="3">
    <source>
        <dbReference type="ARBA" id="ARBA00022519"/>
    </source>
</evidence>
<dbReference type="EMBL" id="CP019124">
    <property type="protein sequence ID" value="APX89048.1"/>
    <property type="molecule type" value="Genomic_DNA"/>
</dbReference>
<dbReference type="STRING" id="1267768.BV394_04335"/>
<sequence length="880" mass="92582">MNDAPPPVTLTRRRKSFFQRASFVWLIPLLALAIALGVAWQSYTSRGPLIEVTFANGAGITKRQTELRYRDVAVGVVEDVRFSEDLSRVVAVIRLSKSVAPFVDADSSFWVVRPEVSARGVTGLDTVLSGVYIEGAWDSEIGRFRARFEGQEDAPLIRYGKEGLVIKLRTTAGGSMTDDSPILYRGIEVGRVGKATIAEGGSNATADAIIYTPHEQLISPTTRFWDTSGFTFSVGPSGAEIDFSSFATLVGGGLTFDTFVSGGGGVKPGAVFEVFEDAAAARNSLFNASEVEALEMRVIFDENISGLAVDAPVEISGLRIGKVQSVSGMIDADAFGDERVRLSAVLAIQPARLGLQESVTPTGALRFLSDRVAQGLRARLASASLLTGGLKIELVEVEDAAPFELTVTEGVMPVLPTTQSEITDASATVEGVLTRVNNLPIEELLKSAIDFLESAKALAADDNVRSVPKDLRELLAEIAAIVSSEEVKNIPVALNSSLSSFETLMTQFEEQELANKLVEALGAAAAAGQGITASIEGVPSLVERLNSVATMADELPLPALVERLSSLADSADTLVGSEAAQALPDEANAALTQLTATLTELREADSIANINAALTSARKAADAVTTSTEGLPELIARVDSVAAMAETLPLPELVERLSALASSADLLIGTEEARALPADASAALSEVTATLSELRAGGSVQNINAALESARKAADAVSESTRDLPALIERIESVAAMAQDLPLPELVERLSTLTESANALIGSQDAQEIPAELKQALDQITATLSELREGGAVKNVNATLDSARRAADAVAISARDLPSLVVRIRDVLNQAGTTIAGYNKGEALSRDARDTLRDISAAADALTSLARMLERNPSALIRGR</sequence>
<gene>
    <name evidence="7" type="ORF">BV394_04335</name>
</gene>
<dbReference type="InterPro" id="IPR003399">
    <property type="entry name" value="Mce/MlaD"/>
</dbReference>
<keyword evidence="8" id="KW-1185">Reference proteome</keyword>
<evidence type="ECO:0000313" key="7">
    <source>
        <dbReference type="EMBL" id="APX89048.1"/>
    </source>
</evidence>
<dbReference type="Pfam" id="PF02470">
    <property type="entry name" value="MlaD"/>
    <property type="match status" value="1"/>
</dbReference>
<evidence type="ECO:0000256" key="4">
    <source>
        <dbReference type="ARBA" id="ARBA00022692"/>
    </source>
</evidence>
<keyword evidence="4" id="KW-0812">Transmembrane</keyword>
<dbReference type="Proteomes" id="UP000187266">
    <property type="component" value="Chromosome"/>
</dbReference>
<keyword evidence="6" id="KW-0472">Membrane</keyword>
<accession>A0A1U7DGP8</accession>
<dbReference type="GO" id="GO:0005886">
    <property type="term" value="C:plasma membrane"/>
    <property type="evidence" value="ECO:0007669"/>
    <property type="project" value="UniProtKB-SubCell"/>
</dbReference>
<proteinExistence type="predicted"/>